<keyword evidence="1" id="KW-0812">Transmembrane</keyword>
<reference evidence="2" key="1">
    <citation type="submission" date="2014-12" db="EMBL/GenBank/DDBJ databases">
        <title>Insight into the proteome of Arion vulgaris.</title>
        <authorList>
            <person name="Aradska J."/>
            <person name="Bulat T."/>
            <person name="Smidak R."/>
            <person name="Sarate P."/>
            <person name="Gangsoo J."/>
            <person name="Sialana F."/>
            <person name="Bilban M."/>
            <person name="Lubec G."/>
        </authorList>
    </citation>
    <scope>NUCLEOTIDE SEQUENCE</scope>
    <source>
        <tissue evidence="2">Skin</tissue>
    </source>
</reference>
<dbReference type="AlphaFoldDB" id="A0A0B6ZJS0"/>
<evidence type="ECO:0000313" key="2">
    <source>
        <dbReference type="EMBL" id="CEK68652.1"/>
    </source>
</evidence>
<feature type="non-terminal residue" evidence="2">
    <location>
        <position position="180"/>
    </location>
</feature>
<sequence length="180" mass="20465">MAILHFHSSIPHGVTRGVMWLQWFLSLLYVMQAVVLSGMVAGFLYDISNAQPPVPQSKQQINHFEQTSPEQGGSRISEVKPFVKMKPIPLTYLREKLSTVSSRFELARLFVDSYIDDHGLSRWISRTIRSATHFSGHGLTLDKMPHNSINHPQDEDNFVDEIVKQKDKSAKENTKSMVDS</sequence>
<keyword evidence="1" id="KW-1133">Transmembrane helix</keyword>
<evidence type="ECO:0000256" key="1">
    <source>
        <dbReference type="SAM" id="Phobius"/>
    </source>
</evidence>
<proteinExistence type="predicted"/>
<gene>
    <name evidence="2" type="primary">ORF67144</name>
</gene>
<name>A0A0B6ZJS0_9EUPU</name>
<feature type="transmembrane region" description="Helical" evidence="1">
    <location>
        <begin position="20"/>
        <end position="45"/>
    </location>
</feature>
<accession>A0A0B6ZJS0</accession>
<keyword evidence="1" id="KW-0472">Membrane</keyword>
<dbReference type="EMBL" id="HACG01021787">
    <property type="protein sequence ID" value="CEK68652.1"/>
    <property type="molecule type" value="Transcribed_RNA"/>
</dbReference>
<protein>
    <submittedName>
        <fullName evidence="2">Uncharacterized protein</fullName>
    </submittedName>
</protein>
<organism evidence="2">
    <name type="scientific">Arion vulgaris</name>
    <dbReference type="NCBI Taxonomy" id="1028688"/>
    <lineage>
        <taxon>Eukaryota</taxon>
        <taxon>Metazoa</taxon>
        <taxon>Spiralia</taxon>
        <taxon>Lophotrochozoa</taxon>
        <taxon>Mollusca</taxon>
        <taxon>Gastropoda</taxon>
        <taxon>Heterobranchia</taxon>
        <taxon>Euthyneura</taxon>
        <taxon>Panpulmonata</taxon>
        <taxon>Eupulmonata</taxon>
        <taxon>Stylommatophora</taxon>
        <taxon>Helicina</taxon>
        <taxon>Arionoidea</taxon>
        <taxon>Arionidae</taxon>
        <taxon>Arion</taxon>
    </lineage>
</organism>